<gene>
    <name evidence="4" type="ORF">CVT26_013741</name>
</gene>
<dbReference type="EMBL" id="NHYE01000131">
    <property type="protein sequence ID" value="PPR07425.1"/>
    <property type="molecule type" value="Genomic_DNA"/>
</dbReference>
<keyword evidence="5" id="KW-1185">Reference proteome</keyword>
<dbReference type="SMART" id="SM00236">
    <property type="entry name" value="fCBD"/>
    <property type="match status" value="1"/>
</dbReference>
<dbReference type="AlphaFoldDB" id="A0A409YWK9"/>
<dbReference type="OrthoDB" id="3915838at2759"/>
<dbReference type="GO" id="GO:0030248">
    <property type="term" value="F:cellulose binding"/>
    <property type="evidence" value="ECO:0007669"/>
    <property type="project" value="InterPro"/>
</dbReference>
<organism evidence="4 5">
    <name type="scientific">Gymnopilus dilepis</name>
    <dbReference type="NCBI Taxonomy" id="231916"/>
    <lineage>
        <taxon>Eukaryota</taxon>
        <taxon>Fungi</taxon>
        <taxon>Dikarya</taxon>
        <taxon>Basidiomycota</taxon>
        <taxon>Agaricomycotina</taxon>
        <taxon>Agaricomycetes</taxon>
        <taxon>Agaricomycetidae</taxon>
        <taxon>Agaricales</taxon>
        <taxon>Agaricineae</taxon>
        <taxon>Hymenogastraceae</taxon>
        <taxon>Gymnopilus</taxon>
    </lineage>
</organism>
<name>A0A409YWK9_9AGAR</name>
<comment type="caution">
    <text evidence="4">The sequence shown here is derived from an EMBL/GenBank/DDBJ whole genome shotgun (WGS) entry which is preliminary data.</text>
</comment>
<dbReference type="GO" id="GO:0005975">
    <property type="term" value="P:carbohydrate metabolic process"/>
    <property type="evidence" value="ECO:0007669"/>
    <property type="project" value="InterPro"/>
</dbReference>
<proteinExistence type="predicted"/>
<feature type="region of interest" description="Disordered" evidence="2">
    <location>
        <begin position="29"/>
        <end position="72"/>
    </location>
</feature>
<sequence>TGSTTCITGYTCTYSNPYYSQCLPGSATSTTQSTTTTKPSTSSTSRSTSTATSTTTSSGAAPTGSQIRSGVPVLGPESSAGLFSIGGTITLNQASGSKVFLNVNTTVSTSYQPLTFGTTATTTDWALEGDTIITTSPRQLNFLACATSSSSLYNVYLQTGNDSPAGQSCSLQTLHLPCLC</sequence>
<dbReference type="InParanoid" id="A0A409YWK9"/>
<dbReference type="InterPro" id="IPR035971">
    <property type="entry name" value="CBD_sf"/>
</dbReference>
<protein>
    <recommendedName>
        <fullName evidence="3">CBM1 domain-containing protein</fullName>
    </recommendedName>
</protein>
<evidence type="ECO:0000313" key="5">
    <source>
        <dbReference type="Proteomes" id="UP000284706"/>
    </source>
</evidence>
<evidence type="ECO:0000256" key="1">
    <source>
        <dbReference type="ARBA" id="ARBA00022729"/>
    </source>
</evidence>
<reference evidence="4 5" key="1">
    <citation type="journal article" date="2018" name="Evol. Lett.">
        <title>Horizontal gene cluster transfer increased hallucinogenic mushroom diversity.</title>
        <authorList>
            <person name="Reynolds H.T."/>
            <person name="Vijayakumar V."/>
            <person name="Gluck-Thaler E."/>
            <person name="Korotkin H.B."/>
            <person name="Matheny P.B."/>
            <person name="Slot J.C."/>
        </authorList>
    </citation>
    <scope>NUCLEOTIDE SEQUENCE [LARGE SCALE GENOMIC DNA]</scope>
    <source>
        <strain evidence="4 5">SRW20</strain>
    </source>
</reference>
<dbReference type="GO" id="GO:0005576">
    <property type="term" value="C:extracellular region"/>
    <property type="evidence" value="ECO:0007669"/>
    <property type="project" value="InterPro"/>
</dbReference>
<dbReference type="Pfam" id="PF00734">
    <property type="entry name" value="CBM_1"/>
    <property type="match status" value="1"/>
</dbReference>
<feature type="non-terminal residue" evidence="4">
    <location>
        <position position="1"/>
    </location>
</feature>
<dbReference type="Proteomes" id="UP000284706">
    <property type="component" value="Unassembled WGS sequence"/>
</dbReference>
<evidence type="ECO:0000259" key="3">
    <source>
        <dbReference type="PROSITE" id="PS51164"/>
    </source>
</evidence>
<keyword evidence="1" id="KW-0732">Signal</keyword>
<evidence type="ECO:0000256" key="2">
    <source>
        <dbReference type="SAM" id="MobiDB-lite"/>
    </source>
</evidence>
<feature type="domain" description="CBM1" evidence="3">
    <location>
        <begin position="1"/>
        <end position="23"/>
    </location>
</feature>
<feature type="compositionally biased region" description="Low complexity" evidence="2">
    <location>
        <begin position="29"/>
        <end position="65"/>
    </location>
</feature>
<evidence type="ECO:0000313" key="4">
    <source>
        <dbReference type="EMBL" id="PPR07425.1"/>
    </source>
</evidence>
<accession>A0A409YWK9</accession>
<dbReference type="PROSITE" id="PS51164">
    <property type="entry name" value="CBM1_2"/>
    <property type="match status" value="1"/>
</dbReference>
<dbReference type="SUPFAM" id="SSF57180">
    <property type="entry name" value="Cellulose-binding domain"/>
    <property type="match status" value="1"/>
</dbReference>
<dbReference type="InterPro" id="IPR000254">
    <property type="entry name" value="CBD"/>
</dbReference>